<dbReference type="GO" id="GO:0016887">
    <property type="term" value="F:ATP hydrolysis activity"/>
    <property type="evidence" value="ECO:0007669"/>
    <property type="project" value="InterPro"/>
</dbReference>
<evidence type="ECO:0000256" key="9">
    <source>
        <dbReference type="ARBA" id="ARBA00061644"/>
    </source>
</evidence>
<feature type="compositionally biased region" description="Low complexity" evidence="10">
    <location>
        <begin position="653"/>
        <end position="667"/>
    </location>
</feature>
<dbReference type="PROSITE" id="PS50929">
    <property type="entry name" value="ABC_TM1F"/>
    <property type="match status" value="2"/>
</dbReference>
<comment type="caution">
    <text evidence="14">The sequence shown here is derived from an EMBL/GenBank/DDBJ whole genome shotgun (WGS) entry which is preliminary data.</text>
</comment>
<dbReference type="GO" id="GO:0090374">
    <property type="term" value="P:oligopeptide export from mitochondrion"/>
    <property type="evidence" value="ECO:0007669"/>
    <property type="project" value="TreeGrafter"/>
</dbReference>
<evidence type="ECO:0000256" key="10">
    <source>
        <dbReference type="SAM" id="MobiDB-lite"/>
    </source>
</evidence>
<dbReference type="PROSITE" id="PS00211">
    <property type="entry name" value="ABC_TRANSPORTER_1"/>
    <property type="match status" value="2"/>
</dbReference>
<dbReference type="PROSITE" id="PS50893">
    <property type="entry name" value="ABC_TRANSPORTER_2"/>
    <property type="match status" value="2"/>
</dbReference>
<evidence type="ECO:0000313" key="15">
    <source>
        <dbReference type="Proteomes" id="UP000004367"/>
    </source>
</evidence>
<feature type="region of interest" description="Disordered" evidence="10">
    <location>
        <begin position="609"/>
        <end position="691"/>
    </location>
</feature>
<feature type="transmembrane region" description="Helical" evidence="11">
    <location>
        <begin position="941"/>
        <end position="960"/>
    </location>
</feature>
<dbReference type="Proteomes" id="UP000004367">
    <property type="component" value="Unassembled WGS sequence"/>
</dbReference>
<dbReference type="PANTHER" id="PTHR43394:SF7">
    <property type="entry name" value="ABC TRANSPORTER B FAMILY MEMBER 28"/>
    <property type="match status" value="1"/>
</dbReference>
<dbReference type="Gene3D" id="3.40.50.300">
    <property type="entry name" value="P-loop containing nucleotide triphosphate hydrolases"/>
    <property type="match status" value="2"/>
</dbReference>
<gene>
    <name evidence="14" type="ORF">MOPEL_021_00050</name>
</gene>
<comment type="subcellular location">
    <subcellularLocation>
        <location evidence="1">Cell membrane</location>
        <topology evidence="1">Multi-pass membrane protein</topology>
    </subcellularLocation>
</comment>
<keyword evidence="7 11" id="KW-1133">Transmembrane helix</keyword>
<dbReference type="CDD" id="cd18546">
    <property type="entry name" value="ABC_6TM_Rv0194_D2_like"/>
    <property type="match status" value="1"/>
</dbReference>
<feature type="transmembrane region" description="Helical" evidence="11">
    <location>
        <begin position="855"/>
        <end position="872"/>
    </location>
</feature>
<evidence type="ECO:0000256" key="7">
    <source>
        <dbReference type="ARBA" id="ARBA00022989"/>
    </source>
</evidence>
<evidence type="ECO:0000256" key="1">
    <source>
        <dbReference type="ARBA" id="ARBA00004651"/>
    </source>
</evidence>
<feature type="transmembrane region" description="Helical" evidence="11">
    <location>
        <begin position="269"/>
        <end position="286"/>
    </location>
</feature>
<feature type="domain" description="ABC transmembrane type-1" evidence="13">
    <location>
        <begin position="716"/>
        <end position="997"/>
    </location>
</feature>
<feature type="transmembrane region" description="Helical" evidence="11">
    <location>
        <begin position="126"/>
        <end position="148"/>
    </location>
</feature>
<dbReference type="Pfam" id="PF00664">
    <property type="entry name" value="ABC_membrane"/>
    <property type="match status" value="2"/>
</dbReference>
<dbReference type="SUPFAM" id="SSF52540">
    <property type="entry name" value="P-loop containing nucleoside triphosphate hydrolases"/>
    <property type="match status" value="2"/>
</dbReference>
<keyword evidence="5" id="KW-0547">Nucleotide-binding</keyword>
<dbReference type="InterPro" id="IPR003439">
    <property type="entry name" value="ABC_transporter-like_ATP-bd"/>
</dbReference>
<feature type="transmembrane region" description="Helical" evidence="11">
    <location>
        <begin position="752"/>
        <end position="773"/>
    </location>
</feature>
<dbReference type="InterPro" id="IPR003593">
    <property type="entry name" value="AAA+_ATPase"/>
</dbReference>
<keyword evidence="15" id="KW-1185">Reference proteome</keyword>
<dbReference type="SMART" id="SM00382">
    <property type="entry name" value="AAA"/>
    <property type="match status" value="2"/>
</dbReference>
<evidence type="ECO:0000259" key="12">
    <source>
        <dbReference type="PROSITE" id="PS50893"/>
    </source>
</evidence>
<feature type="domain" description="ABC transporter" evidence="12">
    <location>
        <begin position="334"/>
        <end position="576"/>
    </location>
</feature>
<dbReference type="InterPro" id="IPR039421">
    <property type="entry name" value="Type_1_exporter"/>
</dbReference>
<feature type="transmembrane region" description="Helical" evidence="11">
    <location>
        <begin position="829"/>
        <end position="849"/>
    </location>
</feature>
<keyword evidence="8 11" id="KW-0472">Membrane</keyword>
<organism evidence="14 15">
    <name type="scientific">Mobilicoccus pelagius NBRC 104925</name>
    <dbReference type="NCBI Taxonomy" id="1089455"/>
    <lineage>
        <taxon>Bacteria</taxon>
        <taxon>Bacillati</taxon>
        <taxon>Actinomycetota</taxon>
        <taxon>Actinomycetes</taxon>
        <taxon>Micrococcales</taxon>
        <taxon>Dermatophilaceae</taxon>
        <taxon>Mobilicoccus</taxon>
    </lineage>
</organism>
<dbReference type="eggNOG" id="COG1132">
    <property type="taxonomic scope" value="Bacteria"/>
</dbReference>
<evidence type="ECO:0000256" key="2">
    <source>
        <dbReference type="ARBA" id="ARBA00022448"/>
    </source>
</evidence>
<evidence type="ECO:0000256" key="3">
    <source>
        <dbReference type="ARBA" id="ARBA00022475"/>
    </source>
</evidence>
<evidence type="ECO:0000256" key="6">
    <source>
        <dbReference type="ARBA" id="ARBA00022840"/>
    </source>
</evidence>
<dbReference type="GO" id="GO:0005886">
    <property type="term" value="C:plasma membrane"/>
    <property type="evidence" value="ECO:0007669"/>
    <property type="project" value="UniProtKB-SubCell"/>
</dbReference>
<evidence type="ECO:0000256" key="11">
    <source>
        <dbReference type="SAM" id="Phobius"/>
    </source>
</evidence>
<evidence type="ECO:0000313" key="14">
    <source>
        <dbReference type="EMBL" id="GAB47570.1"/>
    </source>
</evidence>
<dbReference type="InterPro" id="IPR011527">
    <property type="entry name" value="ABC1_TM_dom"/>
</dbReference>
<feature type="domain" description="ABC transmembrane type-1" evidence="13">
    <location>
        <begin position="16"/>
        <end position="298"/>
    </location>
</feature>
<dbReference type="AlphaFoldDB" id="H5UPB2"/>
<dbReference type="Gene3D" id="1.20.1560.10">
    <property type="entry name" value="ABC transporter type 1, transmembrane domain"/>
    <property type="match status" value="2"/>
</dbReference>
<accession>H5UPB2</accession>
<dbReference type="PANTHER" id="PTHR43394">
    <property type="entry name" value="ATP-DEPENDENT PERMEASE MDL1, MITOCHONDRIAL"/>
    <property type="match status" value="1"/>
</dbReference>
<dbReference type="SUPFAM" id="SSF90123">
    <property type="entry name" value="ABC transporter transmembrane region"/>
    <property type="match status" value="2"/>
</dbReference>
<reference evidence="14 15" key="1">
    <citation type="submission" date="2012-02" db="EMBL/GenBank/DDBJ databases">
        <title>Whole genome shotgun sequence of Mobilicoccus pelagius NBRC 104925.</title>
        <authorList>
            <person name="Yoshida Y."/>
            <person name="Hosoyama A."/>
            <person name="Tsuchikane K."/>
            <person name="Katsumata H."/>
            <person name="Yamazaki S."/>
            <person name="Fujita N."/>
        </authorList>
    </citation>
    <scope>NUCLEOTIDE SEQUENCE [LARGE SCALE GENOMIC DNA]</scope>
    <source>
        <strain evidence="14 15">NBRC 104925</strain>
    </source>
</reference>
<comment type="similarity">
    <text evidence="9">Belongs to the ABC transporter superfamily. Lipid exporter (TC 3.A.1.106) family.</text>
</comment>
<dbReference type="InterPro" id="IPR036640">
    <property type="entry name" value="ABC1_TM_sf"/>
</dbReference>
<proteinExistence type="inferred from homology"/>
<name>H5UPB2_9MICO</name>
<sequence>MGRLWTTVRPIRTRLFLGLLSALAASVVALLIPQVLQRLVNRLGTDPTSAAVLTAGAVVLGLGVVEASLIWLRRTFAVAPATMAEKQMRVRFYDKVQRMPVAFHDAWGSGQLLSRSMSDINQIRRWVAFGMIMVVTSSVTILVGLGLLVHASPLLAGVFLLGAAPVTVISYLFSRRYHALSRLSQDQNGDLATTIEQSVQGIRVLKAFGRGPTALDVFTGRADELRQTEVRKATAMAHFTAAIFALPEFALGVALYLGLHAVADGTMDVGRLAAYFATATLVVGPTRMLGQLLGQAVNTTTALQRHYEVMDEPDTITSPDAPAPLPAGSPRGDVRFEDVRFRYPDAPAQVPDLLQGVDLHVRPGETMALVGLTGCGKSTLLQLVPRLYDVTGGRITVDGVDVRDLHLDDLRRSTAIAFEDATLFSDSVRTNVLLGADPTLDAAEADALLRLALRTADAGFVDDLPDGVDTRIGEQGLSLSGGQRQRLALARAIAARPAVLLLDDPLSALDTRTEETVTQRLREVLTGTTTLIVAHRTSTVALADRVALLDGGRVVAVGTHTELMATSERYRYVLTDAEREAAQQRDITDLVEQTPNAVVAQANSAASGVETASVAPAHPADAHDDRAAVSEPAETAPDLEVGGEAPGERMEGSTAPDAPSADADTPATPTPPTHPVPGTGEAPLTDAENRESRRRSLRLLRELLRPARSRIVRLGVMVVLAQLAVVAGPAIIAWGIDHALPALVRGDATLTWLAAGAHVTAAVVGGALTFGYVRQSTVIGQDVLLTLRRRVFRATQRQDLEFHERYTSGRIVSRQTSDMEALRELLDSGIDVMVGSSLSMLFTVAFILAMDPVTGAVMLLMLAPGVALTVWFQRRSREAYREIRTHSARLIVHFVEAMTGIRAVKAFRKEDSDLERYDKLAQSYRDASLASIMIFGIYQPALRILANATIAVVLVVGGFRVLSGDLQVGVLVALVIYARRFFQPIDEIANFYNSFQSAVAALEKIAALLAEVPAVRDPEHPTPLPRAEGEVELLDASFRYSPGGPLVLKPVDLHVPAGQTVALVGRTGAGKSTIAKLVARFYDVSAGSVRLDGVDVRDLTAEDLTRNVVMVTQEAYLFSGTVAENIELGRPGASRADIEAAADAIGAGEFIRALPEGFDTDVNTRGGRVSAGQRQLISFARAFLADPAVLILDEATSSLDIPSERAVQQGLTTLLGSRTALIIAHRLSTVMIADRVLVVDDGRIVEDGSPAELVAAGGRFADLYHAWRAA</sequence>
<keyword evidence="6 14" id="KW-0067">ATP-binding</keyword>
<feature type="domain" description="ABC transporter" evidence="12">
    <location>
        <begin position="1031"/>
        <end position="1266"/>
    </location>
</feature>
<evidence type="ECO:0000256" key="5">
    <source>
        <dbReference type="ARBA" id="ARBA00022741"/>
    </source>
</evidence>
<protein>
    <submittedName>
        <fullName evidence="14">Putative ABC transporter permease/ATP-binding protein</fullName>
    </submittedName>
</protein>
<keyword evidence="2" id="KW-0813">Transport</keyword>
<evidence type="ECO:0000259" key="13">
    <source>
        <dbReference type="PROSITE" id="PS50929"/>
    </source>
</evidence>
<dbReference type="EMBL" id="BAFE01000020">
    <property type="protein sequence ID" value="GAB47570.1"/>
    <property type="molecule type" value="Genomic_DNA"/>
</dbReference>
<dbReference type="InterPro" id="IPR027417">
    <property type="entry name" value="P-loop_NTPase"/>
</dbReference>
<dbReference type="GO" id="GO:0005524">
    <property type="term" value="F:ATP binding"/>
    <property type="evidence" value="ECO:0007669"/>
    <property type="project" value="UniProtKB-KW"/>
</dbReference>
<dbReference type="STRING" id="1089455.MOPEL_021_00050"/>
<feature type="transmembrane region" description="Helical" evidence="11">
    <location>
        <begin position="53"/>
        <end position="72"/>
    </location>
</feature>
<evidence type="ECO:0000256" key="8">
    <source>
        <dbReference type="ARBA" id="ARBA00023136"/>
    </source>
</evidence>
<dbReference type="FunFam" id="3.40.50.300:FF:000299">
    <property type="entry name" value="ABC transporter ATP-binding protein/permease"/>
    <property type="match status" value="1"/>
</dbReference>
<evidence type="ECO:0000256" key="4">
    <source>
        <dbReference type="ARBA" id="ARBA00022692"/>
    </source>
</evidence>
<dbReference type="CDD" id="cd18543">
    <property type="entry name" value="ABC_6TM_Rv0194_D1_like"/>
    <property type="match status" value="1"/>
</dbReference>
<keyword evidence="3" id="KW-1003">Cell membrane</keyword>
<keyword evidence="4 11" id="KW-0812">Transmembrane</keyword>
<dbReference type="FunFam" id="3.40.50.300:FF:000854">
    <property type="entry name" value="Multidrug ABC transporter ATP-binding protein"/>
    <property type="match status" value="1"/>
</dbReference>
<feature type="transmembrane region" description="Helical" evidence="11">
    <location>
        <begin position="235"/>
        <end position="257"/>
    </location>
</feature>
<feature type="transmembrane region" description="Helical" evidence="11">
    <location>
        <begin position="711"/>
        <end position="732"/>
    </location>
</feature>
<dbReference type="InterPro" id="IPR017871">
    <property type="entry name" value="ABC_transporter-like_CS"/>
</dbReference>
<dbReference type="GO" id="GO:0015421">
    <property type="term" value="F:ABC-type oligopeptide transporter activity"/>
    <property type="evidence" value="ECO:0007669"/>
    <property type="project" value="TreeGrafter"/>
</dbReference>
<feature type="transmembrane region" description="Helical" evidence="11">
    <location>
        <begin position="154"/>
        <end position="173"/>
    </location>
</feature>
<dbReference type="Pfam" id="PF00005">
    <property type="entry name" value="ABC_tran"/>
    <property type="match status" value="2"/>
</dbReference>